<comment type="caution">
    <text evidence="1">The sequence shown here is derived from an EMBL/GenBank/DDBJ whole genome shotgun (WGS) entry which is preliminary data.</text>
</comment>
<feature type="non-terminal residue" evidence="1">
    <location>
        <position position="1"/>
    </location>
</feature>
<dbReference type="EMBL" id="CAJHNH020003221">
    <property type="protein sequence ID" value="CAG5128780.1"/>
    <property type="molecule type" value="Genomic_DNA"/>
</dbReference>
<feature type="non-terminal residue" evidence="1">
    <location>
        <position position="59"/>
    </location>
</feature>
<gene>
    <name evidence="1" type="ORF">CUNI_LOCUS14338</name>
</gene>
<evidence type="ECO:0000313" key="1">
    <source>
        <dbReference type="EMBL" id="CAG5128780.1"/>
    </source>
</evidence>
<accession>A0A8S3ZM14</accession>
<keyword evidence="2" id="KW-1185">Reference proteome</keyword>
<organism evidence="1 2">
    <name type="scientific">Candidula unifasciata</name>
    <dbReference type="NCBI Taxonomy" id="100452"/>
    <lineage>
        <taxon>Eukaryota</taxon>
        <taxon>Metazoa</taxon>
        <taxon>Spiralia</taxon>
        <taxon>Lophotrochozoa</taxon>
        <taxon>Mollusca</taxon>
        <taxon>Gastropoda</taxon>
        <taxon>Heterobranchia</taxon>
        <taxon>Euthyneura</taxon>
        <taxon>Panpulmonata</taxon>
        <taxon>Eupulmonata</taxon>
        <taxon>Stylommatophora</taxon>
        <taxon>Helicina</taxon>
        <taxon>Helicoidea</taxon>
        <taxon>Geomitridae</taxon>
        <taxon>Candidula</taxon>
    </lineage>
</organism>
<dbReference type="Proteomes" id="UP000678393">
    <property type="component" value="Unassembled WGS sequence"/>
</dbReference>
<evidence type="ECO:0000313" key="2">
    <source>
        <dbReference type="Proteomes" id="UP000678393"/>
    </source>
</evidence>
<dbReference type="AlphaFoldDB" id="A0A8S3ZM14"/>
<dbReference type="OrthoDB" id="6247498at2759"/>
<reference evidence="1" key="1">
    <citation type="submission" date="2021-04" db="EMBL/GenBank/DDBJ databases">
        <authorList>
            <consortium name="Molecular Ecology Group"/>
        </authorList>
    </citation>
    <scope>NUCLEOTIDE SEQUENCE</scope>
</reference>
<protein>
    <submittedName>
        <fullName evidence="1">Uncharacterized protein</fullName>
    </submittedName>
</protein>
<proteinExistence type="predicted"/>
<sequence length="59" mass="6746">HPVPDYYSLQLEVIANRTSAAQVIRCDSQDDTVPRCPSHYKDGDRYLKWNINTPCPSLP</sequence>
<name>A0A8S3ZM14_9EUPU</name>